<dbReference type="KEGG" id="srn:A4G23_01731"/>
<feature type="domain" description="LamG-like jellyroll fold" evidence="4">
    <location>
        <begin position="459"/>
        <end position="620"/>
    </location>
</feature>
<dbReference type="SMART" id="SM00560">
    <property type="entry name" value="LamGL"/>
    <property type="match status" value="2"/>
</dbReference>
<keyword evidence="2" id="KW-1015">Disulfide bond</keyword>
<dbReference type="InterPro" id="IPR042837">
    <property type="entry name" value="PTX3"/>
</dbReference>
<proteinExistence type="predicted"/>
<feature type="domain" description="LamG-like jellyroll fold" evidence="4">
    <location>
        <begin position="227"/>
        <end position="379"/>
    </location>
</feature>
<dbReference type="PANTHER" id="PTHR46943">
    <property type="entry name" value="PENTRAXIN-RELATED PROTEIN PTX3"/>
    <property type="match status" value="1"/>
</dbReference>
<evidence type="ECO:0000313" key="5">
    <source>
        <dbReference type="EMBL" id="AOT58908.1"/>
    </source>
</evidence>
<evidence type="ECO:0000313" key="6">
    <source>
        <dbReference type="Proteomes" id="UP000095349"/>
    </source>
</evidence>
<keyword evidence="6" id="KW-1185">Reference proteome</keyword>
<feature type="signal peptide" evidence="3">
    <location>
        <begin position="1"/>
        <end position="36"/>
    </location>
</feature>
<dbReference type="GeneID" id="33065835"/>
<dbReference type="EMBL" id="CP017316">
    <property type="protein sequence ID" value="AOT58908.1"/>
    <property type="molecule type" value="Genomic_DNA"/>
</dbReference>
<evidence type="ECO:0000259" key="4">
    <source>
        <dbReference type="SMART" id="SM00560"/>
    </source>
</evidence>
<dbReference type="InterPro" id="IPR006558">
    <property type="entry name" value="LamG-like"/>
</dbReference>
<feature type="chain" id="PRO_5009106965" description="LamG-like jellyroll fold domain-containing protein" evidence="3">
    <location>
        <begin position="37"/>
        <end position="631"/>
    </location>
</feature>
<evidence type="ECO:0000256" key="1">
    <source>
        <dbReference type="ARBA" id="ARBA00022729"/>
    </source>
</evidence>
<dbReference type="Proteomes" id="UP000095349">
    <property type="component" value="Chromosome"/>
</dbReference>
<protein>
    <recommendedName>
        <fullName evidence="4">LamG-like jellyroll fold domain-containing protein</fullName>
    </recommendedName>
</protein>
<organism evidence="5 6">
    <name type="scientific">Streptomyces rubrolavendulae</name>
    <dbReference type="NCBI Taxonomy" id="285473"/>
    <lineage>
        <taxon>Bacteria</taxon>
        <taxon>Bacillati</taxon>
        <taxon>Actinomycetota</taxon>
        <taxon>Actinomycetes</taxon>
        <taxon>Kitasatosporales</taxon>
        <taxon>Streptomycetaceae</taxon>
        <taxon>Streptomyces</taxon>
    </lineage>
</organism>
<evidence type="ECO:0000256" key="3">
    <source>
        <dbReference type="SAM" id="SignalP"/>
    </source>
</evidence>
<dbReference type="InterPro" id="IPR013320">
    <property type="entry name" value="ConA-like_dom_sf"/>
</dbReference>
<reference evidence="5 6" key="1">
    <citation type="submission" date="2016-09" db="EMBL/GenBank/DDBJ databases">
        <title>Streptomyces rubrolavendulae MJM4426 Genome sequencing and assembly.</title>
        <authorList>
            <person name="Kim J.-G."/>
        </authorList>
    </citation>
    <scope>NUCLEOTIDE SEQUENCE [LARGE SCALE GENOMIC DNA]</scope>
    <source>
        <strain evidence="5 6">MJM4426</strain>
    </source>
</reference>
<dbReference type="PANTHER" id="PTHR46943:SF1">
    <property type="entry name" value="PENTRAXIN-RELATED PROTEIN PTX3"/>
    <property type="match status" value="1"/>
</dbReference>
<evidence type="ECO:0000256" key="2">
    <source>
        <dbReference type="ARBA" id="ARBA00023157"/>
    </source>
</evidence>
<dbReference type="AlphaFoldDB" id="A0A1D8G0D1"/>
<name>A0A1D8G0D1_9ACTN</name>
<dbReference type="OrthoDB" id="176279at2"/>
<sequence length="631" mass="66970">MQYTSSGASAGPSSGRRWFAVAATAALLAVGGPAPAAWAQESTDDPVPLAPTVTSLGPYEECTANHCLPHGGPGMPGRFRFTPNAADTDVTTYRVQTPEGVHTISAAEAESFEFTPSSGGSYFLIVEAADWGSRFGHSTRFDFKVDPALEHSRWRFDDGLADPAATVATDSGQGGERHDAVLHTEGTGWSPFARGGDQDRALLLDTPEGLRPREYAETARPALDTSKPFTVSAWAYLTGTGDDRVVLSVPGLHGAALDLRYSAAERKWAFGRTSQDAPGAPSVRSLASGDATPNVWTHLVGVFHTRHDADPANDTVQLYVNGRPQGSPVVLAEQAPAYEPWRGTAGLQFGRGRDDGDYDHYFRGRIDEVTAWQWPRTPQEIRRMVEVHRPDGALAFPLAAHWDAADTEDGRIRQTGPYPGGELTPSPTGATLDAQEGSLVLDGVTGHASANGPVVDETGAFTVSARVRADSAAMADKPDGYRALVAGQRAGAEYSWALWLRKVSEDACLWEFTRTSPGSGGATAETITVSGSERAALDTWVELTGVHDTVETDGTGRLSLYVDGIQQLAWGPTDMTGVQQGAGVLTVGGATEAATGTGTEHTYAGAVKSLRVWTGAMSPHYVMEHVMPQPQ</sequence>
<dbReference type="SUPFAM" id="SSF49899">
    <property type="entry name" value="Concanavalin A-like lectins/glucanases"/>
    <property type="match status" value="2"/>
</dbReference>
<dbReference type="Gene3D" id="2.60.120.200">
    <property type="match status" value="2"/>
</dbReference>
<dbReference type="Pfam" id="PF13385">
    <property type="entry name" value="Laminin_G_3"/>
    <property type="match status" value="2"/>
</dbReference>
<dbReference type="PATRIC" id="fig|285473.5.peg.1796"/>
<accession>A0A1D8G0D1</accession>
<gene>
    <name evidence="5" type="ORF">A4G23_01731</name>
</gene>
<dbReference type="STRING" id="285473.A4G23_01731"/>
<keyword evidence="1 3" id="KW-0732">Signal</keyword>
<dbReference type="RefSeq" id="WP_079140065.1">
    <property type="nucleotide sequence ID" value="NZ_CP017316.1"/>
</dbReference>
<dbReference type="GO" id="GO:0006955">
    <property type="term" value="P:immune response"/>
    <property type="evidence" value="ECO:0007669"/>
    <property type="project" value="InterPro"/>
</dbReference>